<evidence type="ECO:0000256" key="2">
    <source>
        <dbReference type="ARBA" id="ARBA00004687"/>
    </source>
</evidence>
<dbReference type="PANTHER" id="PTHR12468">
    <property type="entry name" value="GPI MANNOSYLTRANSFERASE 2"/>
    <property type="match status" value="1"/>
</dbReference>
<evidence type="ECO:0000256" key="5">
    <source>
        <dbReference type="ARBA" id="ARBA00022679"/>
    </source>
</evidence>
<evidence type="ECO:0008006" key="13">
    <source>
        <dbReference type="Google" id="ProtNLM"/>
    </source>
</evidence>
<feature type="transmembrane region" description="Helical" evidence="10">
    <location>
        <begin position="357"/>
        <end position="376"/>
    </location>
</feature>
<protein>
    <recommendedName>
        <fullName evidence="13">Glycosyltransferase RgtA/B/C/D-like domain-containing protein</fullName>
    </recommendedName>
</protein>
<keyword evidence="8 10" id="KW-1133">Transmembrane helix</keyword>
<evidence type="ECO:0000256" key="1">
    <source>
        <dbReference type="ARBA" id="ARBA00004477"/>
    </source>
</evidence>
<evidence type="ECO:0000313" key="11">
    <source>
        <dbReference type="EMBL" id="UQZ83952.1"/>
    </source>
</evidence>
<keyword evidence="7" id="KW-0256">Endoplasmic reticulum</keyword>
<evidence type="ECO:0000256" key="10">
    <source>
        <dbReference type="SAM" id="Phobius"/>
    </source>
</evidence>
<keyword evidence="4" id="KW-0328">Glycosyltransferase</keyword>
<dbReference type="Proteomes" id="UP001057134">
    <property type="component" value="Chromosome"/>
</dbReference>
<evidence type="ECO:0000256" key="8">
    <source>
        <dbReference type="ARBA" id="ARBA00022989"/>
    </source>
</evidence>
<reference evidence="11" key="2">
    <citation type="journal article" date="2021" name="J Anim Sci Technol">
        <title>Complete genome sequence of Paenibacillus konkukensis sp. nov. SK3146 as a potential probiotic strain.</title>
        <authorList>
            <person name="Jung H.I."/>
            <person name="Park S."/>
            <person name="Niu K.M."/>
            <person name="Lee S.W."/>
            <person name="Kothari D."/>
            <person name="Yi K.J."/>
            <person name="Kim S.K."/>
        </authorList>
    </citation>
    <scope>NUCLEOTIDE SEQUENCE</scope>
    <source>
        <strain evidence="11">SK3146</strain>
    </source>
</reference>
<dbReference type="PANTHER" id="PTHR12468:SF2">
    <property type="entry name" value="GPI MANNOSYLTRANSFERASE 2"/>
    <property type="match status" value="1"/>
</dbReference>
<feature type="transmembrane region" description="Helical" evidence="10">
    <location>
        <begin position="281"/>
        <end position="299"/>
    </location>
</feature>
<dbReference type="EMBL" id="CP027059">
    <property type="protein sequence ID" value="UQZ83952.1"/>
    <property type="molecule type" value="Genomic_DNA"/>
</dbReference>
<evidence type="ECO:0000256" key="3">
    <source>
        <dbReference type="ARBA" id="ARBA00022502"/>
    </source>
</evidence>
<keyword evidence="12" id="KW-1185">Reference proteome</keyword>
<keyword evidence="3" id="KW-0337">GPI-anchor biosynthesis</keyword>
<comment type="pathway">
    <text evidence="2">Glycolipid biosynthesis; glycosylphosphatidylinositol-anchor biosynthesis.</text>
</comment>
<feature type="transmembrane region" description="Helical" evidence="10">
    <location>
        <begin position="306"/>
        <end position="322"/>
    </location>
</feature>
<gene>
    <name evidence="11" type="ORF">SK3146_03164</name>
</gene>
<proteinExistence type="predicted"/>
<evidence type="ECO:0000256" key="9">
    <source>
        <dbReference type="ARBA" id="ARBA00023136"/>
    </source>
</evidence>
<keyword evidence="6 10" id="KW-0812">Transmembrane</keyword>
<feature type="transmembrane region" description="Helical" evidence="10">
    <location>
        <begin position="222"/>
        <end position="243"/>
    </location>
</feature>
<reference evidence="11" key="1">
    <citation type="submission" date="2018-02" db="EMBL/GenBank/DDBJ databases">
        <authorList>
            <person name="Kim S.-K."/>
            <person name="Jung H.-I."/>
            <person name="Lee S.-W."/>
        </authorList>
    </citation>
    <scope>NUCLEOTIDE SEQUENCE</scope>
    <source>
        <strain evidence="11">SK3146</strain>
    </source>
</reference>
<feature type="transmembrane region" description="Helical" evidence="10">
    <location>
        <begin position="110"/>
        <end position="130"/>
    </location>
</feature>
<feature type="transmembrane region" description="Helical" evidence="10">
    <location>
        <begin position="185"/>
        <end position="210"/>
    </location>
</feature>
<feature type="transmembrane region" description="Helical" evidence="10">
    <location>
        <begin position="151"/>
        <end position="179"/>
    </location>
</feature>
<evidence type="ECO:0000256" key="4">
    <source>
        <dbReference type="ARBA" id="ARBA00022676"/>
    </source>
</evidence>
<dbReference type="RefSeq" id="WP_249865914.1">
    <property type="nucleotide sequence ID" value="NZ_CP027059.1"/>
</dbReference>
<evidence type="ECO:0000256" key="7">
    <source>
        <dbReference type="ARBA" id="ARBA00022824"/>
    </source>
</evidence>
<feature type="transmembrane region" description="Helical" evidence="10">
    <location>
        <begin position="328"/>
        <end position="345"/>
    </location>
</feature>
<feature type="transmembrane region" description="Helical" evidence="10">
    <location>
        <begin position="12"/>
        <end position="39"/>
    </location>
</feature>
<sequence>MIYIRNTINNNIVIIKLILIFITSRIFLTFIGVVSNYYLKSIHEFKKLTDNSNFIALWGQWDSAWYLKIAQNWYKFDPSFNPYANHQDNYAFFPFYPLLIKLVNLIINDYFISGLLISNFSAIVSLALLYKIIVNENYGNNIAYSSVKLLIYFPTSFLLSALLTESLYLSITLLCFYYAKKQKWFLVGIFGLLLALTRNIGVFIIFPMLFEYLRSKDYKIINISYNVIFLLFIPVGTILWGLYNYYLTRDFLAFVHIQSAWARSFANPLNYLFYGFFAKDPYHFILSSATLFSVILLIISIRKINFSYILLGFYSIFIPLCTGLDSMARYTLVIFPIYLILSLYSRKPFVENNLKMVFLLLQGFFMVFWSHGFPLII</sequence>
<evidence type="ECO:0000256" key="6">
    <source>
        <dbReference type="ARBA" id="ARBA00022692"/>
    </source>
</evidence>
<keyword evidence="5" id="KW-0808">Transferase</keyword>
<dbReference type="InterPro" id="IPR007315">
    <property type="entry name" value="PIG-V/Gpi18"/>
</dbReference>
<keyword evidence="9 10" id="KW-0472">Membrane</keyword>
<organism evidence="11 12">
    <name type="scientific">Paenibacillus konkukensis</name>
    <dbReference type="NCBI Taxonomy" id="2020716"/>
    <lineage>
        <taxon>Bacteria</taxon>
        <taxon>Bacillati</taxon>
        <taxon>Bacillota</taxon>
        <taxon>Bacilli</taxon>
        <taxon>Bacillales</taxon>
        <taxon>Paenibacillaceae</taxon>
        <taxon>Paenibacillus</taxon>
    </lineage>
</organism>
<evidence type="ECO:0000313" key="12">
    <source>
        <dbReference type="Proteomes" id="UP001057134"/>
    </source>
</evidence>
<comment type="subcellular location">
    <subcellularLocation>
        <location evidence="1">Endoplasmic reticulum membrane</location>
        <topology evidence="1">Multi-pass membrane protein</topology>
    </subcellularLocation>
</comment>
<accession>A0ABY4RNB1</accession>
<name>A0ABY4RNB1_9BACL</name>